<proteinExistence type="predicted"/>
<dbReference type="PANTHER" id="PTHR31591">
    <property type="entry name" value="UPF0613 PROTEIN PB24D3.06C"/>
    <property type="match status" value="1"/>
</dbReference>
<feature type="region of interest" description="Disordered" evidence="1">
    <location>
        <begin position="1"/>
        <end position="23"/>
    </location>
</feature>
<dbReference type="InterPro" id="IPR013744">
    <property type="entry name" value="SidJ"/>
</dbReference>
<comment type="caution">
    <text evidence="2">The sequence shown here is derived from an EMBL/GenBank/DDBJ whole genome shotgun (WGS) entry which is preliminary data.</text>
</comment>
<dbReference type="SUPFAM" id="SSF53474">
    <property type="entry name" value="alpha/beta-Hydrolases"/>
    <property type="match status" value="1"/>
</dbReference>
<dbReference type="EMBL" id="JAWDJO010000050">
    <property type="protein sequence ID" value="KAL1897006.1"/>
    <property type="molecule type" value="Genomic_DNA"/>
</dbReference>
<evidence type="ECO:0000313" key="3">
    <source>
        <dbReference type="Proteomes" id="UP001583280"/>
    </source>
</evidence>
<reference evidence="2 3" key="1">
    <citation type="journal article" date="2024" name="IMA Fungus">
        <title>IMA Genome - F19 : A genome assembly and annotation guide to empower mycologists, including annotated draft genome sequences of Ceratocystis pirilliformis, Diaporthe australafricana, Fusarium ophioides, Paecilomyces lecythidis, and Sporothrix stenoceras.</title>
        <authorList>
            <person name="Aylward J."/>
            <person name="Wilson A.M."/>
            <person name="Visagie C.M."/>
            <person name="Spraker J."/>
            <person name="Barnes I."/>
            <person name="Buitendag C."/>
            <person name="Ceriani C."/>
            <person name="Del Mar Angel L."/>
            <person name="du Plessis D."/>
            <person name="Fuchs T."/>
            <person name="Gasser K."/>
            <person name="Kramer D."/>
            <person name="Li W."/>
            <person name="Munsamy K."/>
            <person name="Piso A."/>
            <person name="Price J.L."/>
            <person name="Sonnekus B."/>
            <person name="Thomas C."/>
            <person name="van der Nest A."/>
            <person name="van Dijk A."/>
            <person name="van Heerden A."/>
            <person name="van Vuuren N."/>
            <person name="Yilmaz N."/>
            <person name="Duong T.A."/>
            <person name="van der Merwe N.A."/>
            <person name="Wingfield M.J."/>
            <person name="Wingfield B.D."/>
        </authorList>
    </citation>
    <scope>NUCLEOTIDE SEQUENCE [LARGE SCALE GENOMIC DNA]</scope>
    <source>
        <strain evidence="2 3">CMW 12675</strain>
    </source>
</reference>
<sequence>MDSSGQLQPAASYPSHEPGLEQPNQRTMAPFQVTVHPFDSPTPDSCAYESGSQDAENAIIVIGGLGDGPHTLGVARKISETLLNAPELSYSLFEIRMRSSFNSYGHSSLRQDAADISALVDYLRKLGRKNIVLLGHSTGCQDIMMYNKLKDQVASVDGFILQGPVSDRQAFMYVTVKPEEMETYMQALIYAQHKAAEDKGLEWMPRSMLPEAMRDTPFTVYRFLSLADVGGDDDFFSSDLRPEVVSEIWTSLTKPAMVLHSGEDEFVPKFVNKEGLISKWKAIGPLVSPLSGVIPGADHAVSNPVSAEWYCNRIADFLRTLKDQSQP</sequence>
<organism evidence="2 3">
    <name type="scientific">Ceratocystis pirilliformis</name>
    <dbReference type="NCBI Taxonomy" id="259994"/>
    <lineage>
        <taxon>Eukaryota</taxon>
        <taxon>Fungi</taxon>
        <taxon>Dikarya</taxon>
        <taxon>Ascomycota</taxon>
        <taxon>Pezizomycotina</taxon>
        <taxon>Sordariomycetes</taxon>
        <taxon>Hypocreomycetidae</taxon>
        <taxon>Microascales</taxon>
        <taxon>Ceratocystidaceae</taxon>
        <taxon>Ceratocystis</taxon>
    </lineage>
</organism>
<gene>
    <name evidence="2" type="ORF">Cpir12675_002531</name>
</gene>
<dbReference type="PANTHER" id="PTHR31591:SF7">
    <property type="entry name" value="DUF1749-DOMAIN-CONTAINING PROTEIN"/>
    <property type="match status" value="1"/>
</dbReference>
<accession>A0ABR3Z8L1</accession>
<protein>
    <submittedName>
        <fullName evidence="2">Uncharacterized protein</fullName>
    </submittedName>
</protein>
<evidence type="ECO:0000256" key="1">
    <source>
        <dbReference type="SAM" id="MobiDB-lite"/>
    </source>
</evidence>
<evidence type="ECO:0000313" key="2">
    <source>
        <dbReference type="EMBL" id="KAL1897006.1"/>
    </source>
</evidence>
<dbReference type="Pfam" id="PF08538">
    <property type="entry name" value="DUF1749"/>
    <property type="match status" value="1"/>
</dbReference>
<name>A0ABR3Z8L1_9PEZI</name>
<dbReference type="Proteomes" id="UP001583280">
    <property type="component" value="Unassembled WGS sequence"/>
</dbReference>
<keyword evidence="3" id="KW-1185">Reference proteome</keyword>
<dbReference type="Gene3D" id="3.40.50.1820">
    <property type="entry name" value="alpha/beta hydrolase"/>
    <property type="match status" value="1"/>
</dbReference>
<dbReference type="InterPro" id="IPR029058">
    <property type="entry name" value="AB_hydrolase_fold"/>
</dbReference>